<dbReference type="GO" id="GO:0005524">
    <property type="term" value="F:ATP binding"/>
    <property type="evidence" value="ECO:0007669"/>
    <property type="project" value="UniProtKB-UniRule"/>
</dbReference>
<dbReference type="GO" id="GO:0019303">
    <property type="term" value="P:D-ribose catabolic process"/>
    <property type="evidence" value="ECO:0007669"/>
    <property type="project" value="UniProtKB-UniRule"/>
</dbReference>
<dbReference type="CDD" id="cd01174">
    <property type="entry name" value="ribokinase"/>
    <property type="match status" value="1"/>
</dbReference>
<comment type="function">
    <text evidence="12">Catalyzes the phosphorylation of ribose at O-5 in a reaction requiring ATP and magnesium. The resulting D-ribose-5-phosphate can then be used either for sythesis of nucleotides, histidine, and tryptophan, or as a component of the pentose phosphate pathway.</text>
</comment>
<dbReference type="UniPathway" id="UPA00916">
    <property type="reaction ID" value="UER00889"/>
</dbReference>
<dbReference type="SUPFAM" id="SSF53613">
    <property type="entry name" value="Ribokinase-like"/>
    <property type="match status" value="1"/>
</dbReference>
<comment type="similarity">
    <text evidence="12">Belongs to the carbohydrate kinase PfkB family. Ribokinase subfamily.</text>
</comment>
<dbReference type="EMBL" id="LT629791">
    <property type="protein sequence ID" value="SDU79166.1"/>
    <property type="molecule type" value="Genomic_DNA"/>
</dbReference>
<evidence type="ECO:0000313" key="14">
    <source>
        <dbReference type="EMBL" id="SDU79166.1"/>
    </source>
</evidence>
<protein>
    <recommendedName>
        <fullName evidence="3 12">Ribokinase</fullName>
        <shortName evidence="12">RK</shortName>
        <ecNumber evidence="2 12">2.7.1.15</ecNumber>
    </recommendedName>
</protein>
<keyword evidence="7 12" id="KW-0418">Kinase</keyword>
<comment type="activity regulation">
    <text evidence="12">Activated by a monovalent cation that binds near, but not in, the active site. The most likely occupant of the site in vivo is potassium. Ion binding induces a conformational change that may alter substrate affinity.</text>
</comment>
<dbReference type="EC" id="2.7.1.15" evidence="2 12"/>
<feature type="binding site" evidence="12">
    <location>
        <position position="293"/>
    </location>
    <ligand>
        <name>K(+)</name>
        <dbReference type="ChEBI" id="CHEBI:29103"/>
    </ligand>
</feature>
<evidence type="ECO:0000256" key="6">
    <source>
        <dbReference type="ARBA" id="ARBA00022741"/>
    </source>
</evidence>
<dbReference type="GO" id="GO:0046872">
    <property type="term" value="F:metal ion binding"/>
    <property type="evidence" value="ECO:0007669"/>
    <property type="project" value="UniProtKB-KW"/>
</dbReference>
<dbReference type="InterPro" id="IPR029056">
    <property type="entry name" value="Ribokinase-like"/>
</dbReference>
<keyword evidence="15" id="KW-1185">Reference proteome</keyword>
<dbReference type="GO" id="GO:0005829">
    <property type="term" value="C:cytosol"/>
    <property type="evidence" value="ECO:0007669"/>
    <property type="project" value="TreeGrafter"/>
</dbReference>
<evidence type="ECO:0000259" key="13">
    <source>
        <dbReference type="Pfam" id="PF00294"/>
    </source>
</evidence>
<evidence type="ECO:0000256" key="12">
    <source>
        <dbReference type="HAMAP-Rule" id="MF_01987"/>
    </source>
</evidence>
<dbReference type="PANTHER" id="PTHR10584:SF166">
    <property type="entry name" value="RIBOKINASE"/>
    <property type="match status" value="1"/>
</dbReference>
<dbReference type="InterPro" id="IPR011611">
    <property type="entry name" value="PfkB_dom"/>
</dbReference>
<dbReference type="GO" id="GO:0004747">
    <property type="term" value="F:ribokinase activity"/>
    <property type="evidence" value="ECO:0007669"/>
    <property type="project" value="UniProtKB-UniRule"/>
</dbReference>
<evidence type="ECO:0000256" key="4">
    <source>
        <dbReference type="ARBA" id="ARBA00022679"/>
    </source>
</evidence>
<evidence type="ECO:0000313" key="15">
    <source>
        <dbReference type="Proteomes" id="UP000182977"/>
    </source>
</evidence>
<dbReference type="RefSeq" id="WP_197683389.1">
    <property type="nucleotide sequence ID" value="NZ_LBMC01000054.1"/>
</dbReference>
<keyword evidence="12" id="KW-0963">Cytoplasm</keyword>
<dbReference type="Proteomes" id="UP000182977">
    <property type="component" value="Chromosome I"/>
</dbReference>
<dbReference type="Gene3D" id="3.40.1190.20">
    <property type="match status" value="1"/>
</dbReference>
<dbReference type="HAMAP" id="MF_01987">
    <property type="entry name" value="Ribokinase"/>
    <property type="match status" value="1"/>
</dbReference>
<dbReference type="InterPro" id="IPR002139">
    <property type="entry name" value="Ribo/fructo_kinase"/>
</dbReference>
<feature type="binding site" evidence="12">
    <location>
        <position position="284"/>
    </location>
    <ligand>
        <name>K(+)</name>
        <dbReference type="ChEBI" id="CHEBI:29103"/>
    </ligand>
</feature>
<dbReference type="Pfam" id="PF00294">
    <property type="entry name" value="PfkB"/>
    <property type="match status" value="1"/>
</dbReference>
<feature type="binding site" evidence="12">
    <location>
        <position position="287"/>
    </location>
    <ligand>
        <name>K(+)</name>
        <dbReference type="ChEBI" id="CHEBI:29103"/>
    </ligand>
</feature>
<dbReference type="PANTHER" id="PTHR10584">
    <property type="entry name" value="SUGAR KINASE"/>
    <property type="match status" value="1"/>
</dbReference>
<feature type="binding site" evidence="12">
    <location>
        <position position="142"/>
    </location>
    <ligand>
        <name>substrate</name>
    </ligand>
</feature>
<dbReference type="PRINTS" id="PR00990">
    <property type="entry name" value="RIBOKINASE"/>
</dbReference>
<feature type="binding site" evidence="12">
    <location>
        <begin position="12"/>
        <end position="14"/>
    </location>
    <ligand>
        <name>substrate</name>
    </ligand>
</feature>
<dbReference type="STRING" id="419479.SAMN04488563_5941"/>
<comment type="subcellular location">
    <subcellularLocation>
        <location evidence="12">Cytoplasm</location>
    </subcellularLocation>
</comment>
<dbReference type="InterPro" id="IPR002173">
    <property type="entry name" value="Carboh/pur_kinase_PfkB_CS"/>
</dbReference>
<evidence type="ECO:0000256" key="3">
    <source>
        <dbReference type="ARBA" id="ARBA00016943"/>
    </source>
</evidence>
<dbReference type="InterPro" id="IPR011877">
    <property type="entry name" value="Ribokinase"/>
</dbReference>
<evidence type="ECO:0000256" key="10">
    <source>
        <dbReference type="ARBA" id="ARBA00022958"/>
    </source>
</evidence>
<comment type="pathway">
    <text evidence="12">Carbohydrate metabolism; D-ribose degradation; D-ribose 5-phosphate from beta-D-ribopyranose: step 2/2.</text>
</comment>
<evidence type="ECO:0000256" key="9">
    <source>
        <dbReference type="ARBA" id="ARBA00022842"/>
    </source>
</evidence>
<comment type="cofactor">
    <cofactor evidence="12">
        <name>Mg(2+)</name>
        <dbReference type="ChEBI" id="CHEBI:18420"/>
    </cofactor>
    <text evidence="12">Requires a divalent cation, most likely magnesium in vivo, as an electrophilic catalyst to aid phosphoryl group transfer. It is the chelate of the metal and the nucleotide that is the actual substrate.</text>
</comment>
<evidence type="ECO:0000256" key="7">
    <source>
        <dbReference type="ARBA" id="ARBA00022777"/>
    </source>
</evidence>
<feature type="binding site" evidence="12">
    <location>
        <position position="289"/>
    </location>
    <ligand>
        <name>K(+)</name>
        <dbReference type="ChEBI" id="CHEBI:29103"/>
    </ligand>
</feature>
<comment type="caution">
    <text evidence="12">Lacks conserved residue(s) required for the propagation of feature annotation.</text>
</comment>
<keyword evidence="5 12" id="KW-0479">Metal-binding</keyword>
<keyword evidence="11 12" id="KW-0119">Carbohydrate metabolism</keyword>
<keyword evidence="4 12" id="KW-0808">Transferase</keyword>
<feature type="binding site" evidence="12">
    <location>
        <position position="186"/>
    </location>
    <ligand>
        <name>ATP</name>
        <dbReference type="ChEBI" id="CHEBI:30616"/>
    </ligand>
</feature>
<sequence>MASSVIVVGSANQDYVMSIDALPAPGETRLAESFQKFPGGKGANQAVACARLGVPVSLVGAVGDDADGALIIRDLRSEGIDTSEIEITTSERTGMAIVSVLPGGENTVTVVPGANFTLAPARITRAVQRLAADESIVVVQAEIPVECIEATVLAASAVGARPVLNLAPFVELDAETIGRADPLVVNEVEAAFLTGYVIDGPALAQRAAEDIARRARSAVITLGAAGASWASAEASGVVPALPVANVVDTTGAGDAFIGAVAAMFTEGSSLENAVRVGVEVGALAVTRVGAQASYPLREEVRQLAATTPRASAG</sequence>
<dbReference type="PROSITE" id="PS00584">
    <property type="entry name" value="PFKB_KINASES_2"/>
    <property type="match status" value="1"/>
</dbReference>
<name>A0A1H2LFI5_9ACTN</name>
<proteinExistence type="inferred from homology"/>
<evidence type="ECO:0000256" key="1">
    <source>
        <dbReference type="ARBA" id="ARBA00005380"/>
    </source>
</evidence>
<gene>
    <name evidence="12" type="primary">rbsK</name>
    <name evidence="14" type="ORF">SAMN04488563_5941</name>
</gene>
<comment type="similarity">
    <text evidence="1">Belongs to the carbohydrate kinase pfkB family.</text>
</comment>
<evidence type="ECO:0000256" key="11">
    <source>
        <dbReference type="ARBA" id="ARBA00023277"/>
    </source>
</evidence>
<reference evidence="15" key="1">
    <citation type="submission" date="2016-10" db="EMBL/GenBank/DDBJ databases">
        <authorList>
            <person name="Varghese N."/>
            <person name="Submissions S."/>
        </authorList>
    </citation>
    <scope>NUCLEOTIDE SEQUENCE [LARGE SCALE GENOMIC DNA]</scope>
    <source>
        <strain evidence="15">DSM 45079</strain>
    </source>
</reference>
<evidence type="ECO:0000256" key="2">
    <source>
        <dbReference type="ARBA" id="ARBA00012035"/>
    </source>
</evidence>
<comment type="subunit">
    <text evidence="12">Homodimer.</text>
</comment>
<accession>A0A1H2LFI5</accession>
<evidence type="ECO:0000256" key="8">
    <source>
        <dbReference type="ARBA" id="ARBA00022840"/>
    </source>
</evidence>
<feature type="active site" description="Proton acceptor" evidence="12">
    <location>
        <position position="254"/>
    </location>
</feature>
<feature type="binding site" evidence="12">
    <location>
        <begin position="221"/>
        <end position="226"/>
    </location>
    <ligand>
        <name>ATP</name>
        <dbReference type="ChEBI" id="CHEBI:30616"/>
    </ligand>
</feature>
<keyword evidence="10 12" id="KW-0630">Potassium</keyword>
<feature type="binding site" evidence="12">
    <location>
        <position position="254"/>
    </location>
    <ligand>
        <name>substrate</name>
    </ligand>
</feature>
<dbReference type="PROSITE" id="PS00583">
    <property type="entry name" value="PFKB_KINASES_1"/>
    <property type="match status" value="1"/>
</dbReference>
<comment type="catalytic activity">
    <reaction evidence="12">
        <text>D-ribose + ATP = D-ribose 5-phosphate + ADP + H(+)</text>
        <dbReference type="Rhea" id="RHEA:13697"/>
        <dbReference type="ChEBI" id="CHEBI:15378"/>
        <dbReference type="ChEBI" id="CHEBI:30616"/>
        <dbReference type="ChEBI" id="CHEBI:47013"/>
        <dbReference type="ChEBI" id="CHEBI:78346"/>
        <dbReference type="ChEBI" id="CHEBI:456216"/>
        <dbReference type="EC" id="2.7.1.15"/>
    </reaction>
</comment>
<feature type="binding site" evidence="12">
    <location>
        <position position="250"/>
    </location>
    <ligand>
        <name>K(+)</name>
        <dbReference type="ChEBI" id="CHEBI:29103"/>
    </ligand>
</feature>
<keyword evidence="8 12" id="KW-0067">ATP-binding</keyword>
<organism evidence="14 15">
    <name type="scientific">Jiangella alkaliphila</name>
    <dbReference type="NCBI Taxonomy" id="419479"/>
    <lineage>
        <taxon>Bacteria</taxon>
        <taxon>Bacillati</taxon>
        <taxon>Actinomycetota</taxon>
        <taxon>Actinomycetes</taxon>
        <taxon>Jiangellales</taxon>
        <taxon>Jiangellaceae</taxon>
        <taxon>Jiangella</taxon>
    </lineage>
</organism>
<dbReference type="AlphaFoldDB" id="A0A1H2LFI5"/>
<feature type="domain" description="Carbohydrate kinase PfkB" evidence="13">
    <location>
        <begin position="4"/>
        <end position="295"/>
    </location>
</feature>
<evidence type="ECO:0000256" key="5">
    <source>
        <dbReference type="ARBA" id="ARBA00022723"/>
    </source>
</evidence>
<feature type="binding site" evidence="12">
    <location>
        <position position="248"/>
    </location>
    <ligand>
        <name>K(+)</name>
        <dbReference type="ChEBI" id="CHEBI:29103"/>
    </ligand>
</feature>
<keyword evidence="6 12" id="KW-0547">Nucleotide-binding</keyword>
<keyword evidence="9 12" id="KW-0460">Magnesium</keyword>
<feature type="binding site" evidence="12">
    <location>
        <begin position="253"/>
        <end position="254"/>
    </location>
    <ligand>
        <name>ATP</name>
        <dbReference type="ChEBI" id="CHEBI:30616"/>
    </ligand>
</feature>
<feature type="binding site" evidence="12">
    <location>
        <begin position="40"/>
        <end position="44"/>
    </location>
    <ligand>
        <name>substrate</name>
    </ligand>
</feature>